<dbReference type="EMBL" id="BSXT01019191">
    <property type="protein sequence ID" value="GMG18030.1"/>
    <property type="molecule type" value="Genomic_DNA"/>
</dbReference>
<comment type="caution">
    <text evidence="1">The sequence shown here is derived from an EMBL/GenBank/DDBJ whole genome shotgun (WGS) entry which is preliminary data.</text>
</comment>
<proteinExistence type="predicted"/>
<protein>
    <submittedName>
        <fullName evidence="1">Unnamed protein product</fullName>
    </submittedName>
</protein>
<dbReference type="Proteomes" id="UP001165121">
    <property type="component" value="Unassembled WGS sequence"/>
</dbReference>
<sequence length="200" mass="22404">MLGGDTTPRDYILFLESATKTSTDGCSGVPLFDSAIYNYEFLSSGYQGIVSGTKYNVTTFVDLELVIIVVDCSFSQLQSGDPSEVRVYNLVRSRNDSSELYLMTVSLSVQEYEQRDHNKQGPAVLGMLTLVHDMKDTNVTQYYMAALTYPYQRSLDFEMYKVVGPTDESFLALTSIPRNPETEPIRGLGYTVFTFSSGYK</sequence>
<reference evidence="1" key="1">
    <citation type="submission" date="2023-04" db="EMBL/GenBank/DDBJ databases">
        <title>Phytophthora fragariaefolia NBRC 109709.</title>
        <authorList>
            <person name="Ichikawa N."/>
            <person name="Sato H."/>
            <person name="Tonouchi N."/>
        </authorList>
    </citation>
    <scope>NUCLEOTIDE SEQUENCE</scope>
    <source>
        <strain evidence="1">NBRC 109709</strain>
    </source>
</reference>
<evidence type="ECO:0000313" key="1">
    <source>
        <dbReference type="EMBL" id="GMG18030.1"/>
    </source>
</evidence>
<keyword evidence="2" id="KW-1185">Reference proteome</keyword>
<evidence type="ECO:0000313" key="2">
    <source>
        <dbReference type="Proteomes" id="UP001165121"/>
    </source>
</evidence>
<dbReference type="AlphaFoldDB" id="A0A9W6YRB3"/>
<gene>
    <name evidence="1" type="ORF">Pfra01_003051400</name>
</gene>
<organism evidence="1 2">
    <name type="scientific">Phytophthora fragariaefolia</name>
    <dbReference type="NCBI Taxonomy" id="1490495"/>
    <lineage>
        <taxon>Eukaryota</taxon>
        <taxon>Sar</taxon>
        <taxon>Stramenopiles</taxon>
        <taxon>Oomycota</taxon>
        <taxon>Peronosporomycetes</taxon>
        <taxon>Peronosporales</taxon>
        <taxon>Peronosporaceae</taxon>
        <taxon>Phytophthora</taxon>
    </lineage>
</organism>
<name>A0A9W6YRB3_9STRA</name>
<accession>A0A9W6YRB3</accession>
<dbReference type="OrthoDB" id="128426at2759"/>